<organism evidence="1">
    <name type="scientific">marine sediment metagenome</name>
    <dbReference type="NCBI Taxonomy" id="412755"/>
    <lineage>
        <taxon>unclassified sequences</taxon>
        <taxon>metagenomes</taxon>
        <taxon>ecological metagenomes</taxon>
    </lineage>
</organism>
<gene>
    <name evidence="1" type="ORF">LCGC14_0410950</name>
</gene>
<proteinExistence type="predicted"/>
<reference evidence="1" key="1">
    <citation type="journal article" date="2015" name="Nature">
        <title>Complex archaea that bridge the gap between prokaryotes and eukaryotes.</title>
        <authorList>
            <person name="Spang A."/>
            <person name="Saw J.H."/>
            <person name="Jorgensen S.L."/>
            <person name="Zaremba-Niedzwiedzka K."/>
            <person name="Martijn J."/>
            <person name="Lind A.E."/>
            <person name="van Eijk R."/>
            <person name="Schleper C."/>
            <person name="Guy L."/>
            <person name="Ettema T.J."/>
        </authorList>
    </citation>
    <scope>NUCLEOTIDE SEQUENCE</scope>
</reference>
<sequence length="47" mass="5606">MRTLREIVKDLLNSDFARGRWPWRDEERTSDLIAELDETLAELEKTS</sequence>
<name>A0A0F9SZK9_9ZZZZ</name>
<comment type="caution">
    <text evidence="1">The sequence shown here is derived from an EMBL/GenBank/DDBJ whole genome shotgun (WGS) entry which is preliminary data.</text>
</comment>
<accession>A0A0F9SZK9</accession>
<dbReference type="EMBL" id="LAZR01000363">
    <property type="protein sequence ID" value="KKN72384.1"/>
    <property type="molecule type" value="Genomic_DNA"/>
</dbReference>
<dbReference type="AlphaFoldDB" id="A0A0F9SZK9"/>
<protein>
    <submittedName>
        <fullName evidence="1">Uncharacterized protein</fullName>
    </submittedName>
</protein>
<evidence type="ECO:0000313" key="1">
    <source>
        <dbReference type="EMBL" id="KKN72384.1"/>
    </source>
</evidence>